<evidence type="ECO:0000256" key="6">
    <source>
        <dbReference type="ARBA" id="ARBA00022963"/>
    </source>
</evidence>
<proteinExistence type="inferred from homology"/>
<dbReference type="EMBL" id="JADCNM010000004">
    <property type="protein sequence ID" value="KAG0487010.1"/>
    <property type="molecule type" value="Genomic_DNA"/>
</dbReference>
<organism evidence="8 9">
    <name type="scientific">Vanilla planifolia</name>
    <name type="common">Vanilla</name>
    <dbReference type="NCBI Taxonomy" id="51239"/>
    <lineage>
        <taxon>Eukaryota</taxon>
        <taxon>Viridiplantae</taxon>
        <taxon>Streptophyta</taxon>
        <taxon>Embryophyta</taxon>
        <taxon>Tracheophyta</taxon>
        <taxon>Spermatophyta</taxon>
        <taxon>Magnoliopsida</taxon>
        <taxon>Liliopsida</taxon>
        <taxon>Asparagales</taxon>
        <taxon>Orchidaceae</taxon>
        <taxon>Vanilloideae</taxon>
        <taxon>Vanilleae</taxon>
        <taxon>Vanilla</taxon>
    </lineage>
</organism>
<keyword evidence="4" id="KW-0732">Signal</keyword>
<evidence type="ECO:0000256" key="1">
    <source>
        <dbReference type="ARBA" id="ARBA00004613"/>
    </source>
</evidence>
<dbReference type="PANTHER" id="PTHR45650">
    <property type="entry name" value="GDSL-LIKE LIPASE/ACYLHYDROLASE-RELATED"/>
    <property type="match status" value="1"/>
</dbReference>
<dbReference type="Gene3D" id="3.40.50.1110">
    <property type="entry name" value="SGNH hydrolase"/>
    <property type="match status" value="1"/>
</dbReference>
<evidence type="ECO:0008006" key="10">
    <source>
        <dbReference type="Google" id="ProtNLM"/>
    </source>
</evidence>
<protein>
    <recommendedName>
        <fullName evidence="10">GDSL esterase/lipase</fullName>
    </recommendedName>
</protein>
<sequence>MAGMESTMPPLQQAFGQQWKKLCEPHTIQPTDHELRINNAAVHNHLGKRGLRCHVRSVFFIGFGSNDYLNNYLMPNYNLLGFSTMGTAFTTLGARRFMVANVGVLGCIPSVLAQNFINHCSADVNNLVLIFNGKLRTLLHNLDSNLPGSNSYTLTLMECSMISLNPESYGFSVVNRGCCGIGRNRGQITCLPLQTPCPNRNKRAPCVAPVTWYAEVPQPAFLLLEYPSHKKVLELILHSSVHIVHEHIRFPLLLAPRHHPRH</sequence>
<accession>A0A835R7K7</accession>
<dbReference type="Proteomes" id="UP000639772">
    <property type="component" value="Unassembled WGS sequence"/>
</dbReference>
<evidence type="ECO:0000256" key="4">
    <source>
        <dbReference type="ARBA" id="ARBA00022729"/>
    </source>
</evidence>
<evidence type="ECO:0000313" key="8">
    <source>
        <dbReference type="EMBL" id="KAG0487010.1"/>
    </source>
</evidence>
<evidence type="ECO:0000313" key="9">
    <source>
        <dbReference type="Proteomes" id="UP000639772"/>
    </source>
</evidence>
<keyword evidence="5" id="KW-0378">Hydrolase</keyword>
<keyword evidence="7" id="KW-0443">Lipid metabolism</keyword>
<dbReference type="InterPro" id="IPR051238">
    <property type="entry name" value="GDSL_esterase/lipase"/>
</dbReference>
<reference evidence="8 9" key="1">
    <citation type="journal article" date="2020" name="Nat. Food">
        <title>A phased Vanilla planifolia genome enables genetic improvement of flavour and production.</title>
        <authorList>
            <person name="Hasing T."/>
            <person name="Tang H."/>
            <person name="Brym M."/>
            <person name="Khazi F."/>
            <person name="Huang T."/>
            <person name="Chambers A.H."/>
        </authorList>
    </citation>
    <scope>NUCLEOTIDE SEQUENCE [LARGE SCALE GENOMIC DNA]</scope>
    <source>
        <tissue evidence="8">Leaf</tissue>
    </source>
</reference>
<comment type="similarity">
    <text evidence="2">Belongs to the 'GDSL' lipolytic enzyme family.</text>
</comment>
<keyword evidence="6" id="KW-0442">Lipid degradation</keyword>
<dbReference type="InterPro" id="IPR001087">
    <property type="entry name" value="GDSL"/>
</dbReference>
<dbReference type="Pfam" id="PF00657">
    <property type="entry name" value="Lipase_GDSL"/>
    <property type="match status" value="1"/>
</dbReference>
<evidence type="ECO:0000256" key="3">
    <source>
        <dbReference type="ARBA" id="ARBA00022525"/>
    </source>
</evidence>
<dbReference type="OrthoDB" id="1600564at2759"/>
<evidence type="ECO:0000256" key="5">
    <source>
        <dbReference type="ARBA" id="ARBA00022801"/>
    </source>
</evidence>
<comment type="caution">
    <text evidence="8">The sequence shown here is derived from an EMBL/GenBank/DDBJ whole genome shotgun (WGS) entry which is preliminary data.</text>
</comment>
<comment type="subcellular location">
    <subcellularLocation>
        <location evidence="1">Secreted</location>
    </subcellularLocation>
</comment>
<dbReference type="AlphaFoldDB" id="A0A835R7K7"/>
<gene>
    <name evidence="8" type="ORF">HPP92_009105</name>
</gene>
<keyword evidence="3" id="KW-0964">Secreted</keyword>
<dbReference type="PANTHER" id="PTHR45650:SF22">
    <property type="entry name" value="OS05G0419800 PROTEIN"/>
    <property type="match status" value="1"/>
</dbReference>
<dbReference type="GO" id="GO:0016042">
    <property type="term" value="P:lipid catabolic process"/>
    <property type="evidence" value="ECO:0007669"/>
    <property type="project" value="UniProtKB-KW"/>
</dbReference>
<dbReference type="GO" id="GO:0005576">
    <property type="term" value="C:extracellular region"/>
    <property type="evidence" value="ECO:0007669"/>
    <property type="project" value="UniProtKB-SubCell"/>
</dbReference>
<dbReference type="InterPro" id="IPR036514">
    <property type="entry name" value="SGNH_hydro_sf"/>
</dbReference>
<evidence type="ECO:0000256" key="7">
    <source>
        <dbReference type="ARBA" id="ARBA00023098"/>
    </source>
</evidence>
<evidence type="ECO:0000256" key="2">
    <source>
        <dbReference type="ARBA" id="ARBA00008668"/>
    </source>
</evidence>
<dbReference type="GO" id="GO:0016788">
    <property type="term" value="F:hydrolase activity, acting on ester bonds"/>
    <property type="evidence" value="ECO:0007669"/>
    <property type="project" value="InterPro"/>
</dbReference>
<name>A0A835R7K7_VANPL</name>